<feature type="transmembrane region" description="Helical" evidence="8">
    <location>
        <begin position="51"/>
        <end position="69"/>
    </location>
</feature>
<protein>
    <submittedName>
        <fullName evidence="9">Fe(3+)-hydroxamate ABC transporter permease FhuB</fullName>
    </submittedName>
</protein>
<feature type="transmembrane region" description="Helical" evidence="8">
    <location>
        <begin position="438"/>
        <end position="458"/>
    </location>
</feature>
<keyword evidence="7 8" id="KW-0472">Membrane</keyword>
<dbReference type="GO" id="GO:0022857">
    <property type="term" value="F:transmembrane transporter activity"/>
    <property type="evidence" value="ECO:0007669"/>
    <property type="project" value="InterPro"/>
</dbReference>
<dbReference type="PANTHER" id="PTHR30472:SF37">
    <property type="entry name" value="FE(3+) DICITRATE TRANSPORT SYSTEM PERMEASE PROTEIN FECD-RELATED"/>
    <property type="match status" value="1"/>
</dbReference>
<dbReference type="Pfam" id="PF01032">
    <property type="entry name" value="FecCD"/>
    <property type="match status" value="2"/>
</dbReference>
<dbReference type="RefSeq" id="WP_163989168.1">
    <property type="nucleotide sequence ID" value="NZ_WUEY01000010.1"/>
</dbReference>
<evidence type="ECO:0000256" key="5">
    <source>
        <dbReference type="ARBA" id="ARBA00022692"/>
    </source>
</evidence>
<keyword evidence="3" id="KW-0813">Transport</keyword>
<dbReference type="NCBIfam" id="NF007866">
    <property type="entry name" value="PRK10577.1-2"/>
    <property type="match status" value="1"/>
</dbReference>
<feature type="transmembrane region" description="Helical" evidence="8">
    <location>
        <begin position="338"/>
        <end position="356"/>
    </location>
</feature>
<feature type="transmembrane region" description="Helical" evidence="8">
    <location>
        <begin position="600"/>
        <end position="617"/>
    </location>
</feature>
<dbReference type="CDD" id="cd06550">
    <property type="entry name" value="TM_ABC_iron-siderophores_like"/>
    <property type="match status" value="2"/>
</dbReference>
<evidence type="ECO:0000256" key="4">
    <source>
        <dbReference type="ARBA" id="ARBA00022475"/>
    </source>
</evidence>
<dbReference type="SUPFAM" id="SSF81345">
    <property type="entry name" value="ABC transporter involved in vitamin B12 uptake, BtuC"/>
    <property type="match status" value="2"/>
</dbReference>
<evidence type="ECO:0000256" key="2">
    <source>
        <dbReference type="ARBA" id="ARBA00007935"/>
    </source>
</evidence>
<feature type="transmembrane region" description="Helical" evidence="8">
    <location>
        <begin position="268"/>
        <end position="290"/>
    </location>
</feature>
<evidence type="ECO:0000313" key="10">
    <source>
        <dbReference type="Proteomes" id="UP000483035"/>
    </source>
</evidence>
<dbReference type="InterPro" id="IPR000522">
    <property type="entry name" value="ABC_transptr_permease_BtuC"/>
</dbReference>
<dbReference type="PANTHER" id="PTHR30472">
    <property type="entry name" value="FERRIC ENTEROBACTIN TRANSPORT SYSTEM PERMEASE PROTEIN"/>
    <property type="match status" value="1"/>
</dbReference>
<name>A0A6L9UA21_9HYPH</name>
<feature type="transmembrane region" description="Helical" evidence="8">
    <location>
        <begin position="237"/>
        <end position="256"/>
    </location>
</feature>
<dbReference type="InterPro" id="IPR037294">
    <property type="entry name" value="ABC_BtuC-like"/>
</dbReference>
<evidence type="ECO:0000256" key="7">
    <source>
        <dbReference type="ARBA" id="ARBA00023136"/>
    </source>
</evidence>
<dbReference type="EMBL" id="WUEY01000010">
    <property type="protein sequence ID" value="NEI72151.1"/>
    <property type="molecule type" value="Genomic_DNA"/>
</dbReference>
<sequence length="652" mass="67559">MKSNRAALALIALAVLLSVSTVCRMARMLSASASGDTTFAVLAIEFQFLPRMAVCLLAGAALGQAGLVMQRVLRNPLAEPTTIGVSAGAQLAIMSASLFAPSLLLSGKEWLAIAGGLAATGLAFAAASAARFSPLALLLSGLVVGLLCNSVAGILMLFRWQYLGDFFFWSSGSLAQNDWSAISYLLPRVLGCTAALLLLLRPLSAMSLGDDAVRALGLSARSVRLTALAIAVLLSAFVVAAAGMLGFVGLAAPAIARMIGARTFRRQLAMSSVVGGLLLWSADEAVQWAGSLWPGMPTGVATALLGAPLLLLLLRRIPHGPASPDSSLYAYRRTRNPAFVLTGLTIFSIVLLWLALDFGKTADGWVFAHWDDFMSLATWRWPRVLASFFAGGMIALAGSMIQKTTGNTMASPEILGISSGAVLGVLAMYMFFAAPSRSAQIVGSSIGAFLTFVILALLERRRSSSNGGLLLTGIGIGTVFGALVSLLLASGDPRMGVLLPLMTGSTYQVTASQSEAIALLGITGFILSLGCSRWLTIFSLGEPTGLSLGMNLVNVRILLLLLISVLTAAATTVIGPISFVGLTAPHLASLLGCKGTKSELAVSALVGAVVMVAADWLGRSLAFPYQSPAGLLASVVGVGFFLLAAPALKARR</sequence>
<feature type="transmembrane region" description="Helical" evidence="8">
    <location>
        <begin position="414"/>
        <end position="432"/>
    </location>
</feature>
<feature type="transmembrane region" description="Helical" evidence="8">
    <location>
        <begin position="110"/>
        <end position="130"/>
    </location>
</feature>
<feature type="transmembrane region" description="Helical" evidence="8">
    <location>
        <begin position="137"/>
        <end position="161"/>
    </location>
</feature>
<evidence type="ECO:0000313" key="9">
    <source>
        <dbReference type="EMBL" id="NEI72151.1"/>
    </source>
</evidence>
<feature type="transmembrane region" description="Helical" evidence="8">
    <location>
        <begin position="384"/>
        <end position="402"/>
    </location>
</feature>
<evidence type="ECO:0000256" key="6">
    <source>
        <dbReference type="ARBA" id="ARBA00022989"/>
    </source>
</evidence>
<feature type="transmembrane region" description="Helical" evidence="8">
    <location>
        <begin position="470"/>
        <end position="489"/>
    </location>
</feature>
<dbReference type="AlphaFoldDB" id="A0A6L9UA21"/>
<comment type="subcellular location">
    <subcellularLocation>
        <location evidence="1">Cell membrane</location>
        <topology evidence="1">Multi-pass membrane protein</topology>
    </subcellularLocation>
</comment>
<feature type="transmembrane region" description="Helical" evidence="8">
    <location>
        <begin position="629"/>
        <end position="648"/>
    </location>
</feature>
<dbReference type="GO" id="GO:0033214">
    <property type="term" value="P:siderophore-iron import into cell"/>
    <property type="evidence" value="ECO:0007669"/>
    <property type="project" value="TreeGrafter"/>
</dbReference>
<dbReference type="GO" id="GO:0005886">
    <property type="term" value="C:plasma membrane"/>
    <property type="evidence" value="ECO:0007669"/>
    <property type="project" value="UniProtKB-SubCell"/>
</dbReference>
<keyword evidence="4" id="KW-1003">Cell membrane</keyword>
<keyword evidence="6 8" id="KW-1133">Transmembrane helix</keyword>
<accession>A0A6L9UA21</accession>
<dbReference type="Proteomes" id="UP000483035">
    <property type="component" value="Unassembled WGS sequence"/>
</dbReference>
<feature type="transmembrane region" description="Helical" evidence="8">
    <location>
        <begin position="81"/>
        <end position="104"/>
    </location>
</feature>
<dbReference type="Gene3D" id="1.10.3470.10">
    <property type="entry name" value="ABC transporter involved in vitamin B12 uptake, BtuC"/>
    <property type="match status" value="2"/>
</dbReference>
<feature type="transmembrane region" description="Helical" evidence="8">
    <location>
        <begin position="557"/>
        <end position="580"/>
    </location>
</feature>
<keyword evidence="5 8" id="KW-0812">Transmembrane</keyword>
<evidence type="ECO:0000256" key="8">
    <source>
        <dbReference type="SAM" id="Phobius"/>
    </source>
</evidence>
<gene>
    <name evidence="9" type="primary">fhuB</name>
    <name evidence="9" type="ORF">GR212_21425</name>
</gene>
<organism evidence="9 10">
    <name type="scientific">Rhizobium lusitanum</name>
    <dbReference type="NCBI Taxonomy" id="293958"/>
    <lineage>
        <taxon>Bacteria</taxon>
        <taxon>Pseudomonadati</taxon>
        <taxon>Pseudomonadota</taxon>
        <taxon>Alphaproteobacteria</taxon>
        <taxon>Hyphomicrobiales</taxon>
        <taxon>Rhizobiaceae</taxon>
        <taxon>Rhizobium/Agrobacterium group</taxon>
        <taxon>Rhizobium</taxon>
    </lineage>
</organism>
<feature type="transmembrane region" description="Helical" evidence="8">
    <location>
        <begin position="296"/>
        <end position="317"/>
    </location>
</feature>
<comment type="caution">
    <text evidence="9">The sequence shown here is derived from an EMBL/GenBank/DDBJ whole genome shotgun (WGS) entry which is preliminary data.</text>
</comment>
<evidence type="ECO:0000256" key="3">
    <source>
        <dbReference type="ARBA" id="ARBA00022448"/>
    </source>
</evidence>
<comment type="similarity">
    <text evidence="2">Belongs to the binding-protein-dependent transport system permease family. FecCD subfamily.</text>
</comment>
<evidence type="ECO:0000256" key="1">
    <source>
        <dbReference type="ARBA" id="ARBA00004651"/>
    </source>
</evidence>
<proteinExistence type="inferred from homology"/>
<reference evidence="9 10" key="1">
    <citation type="submission" date="2019-12" db="EMBL/GenBank/DDBJ databases">
        <title>Rhizobium genotypes associated with high levels of biological nitrogen fixation by grain legumes in a temperate-maritime cropping system.</title>
        <authorList>
            <person name="Maluk M."/>
            <person name="Francesc Ferrando Molina F."/>
            <person name="Lopez Del Egido L."/>
            <person name="Lafos M."/>
            <person name="Langarica-Fuentes A."/>
            <person name="Gebre Yohannes G."/>
            <person name="Young M.W."/>
            <person name="Martin P."/>
            <person name="Gantlett R."/>
            <person name="Kenicer G."/>
            <person name="Hawes C."/>
            <person name="Begg G.S."/>
            <person name="Quilliam R.S."/>
            <person name="Squire G.R."/>
            <person name="Poole P.S."/>
            <person name="Young P.W."/>
            <person name="Iannetta P.M."/>
            <person name="James E.K."/>
        </authorList>
    </citation>
    <scope>NUCLEOTIDE SEQUENCE [LARGE SCALE GENOMIC DNA]</scope>
    <source>
        <strain evidence="9 10">JHI1118</strain>
    </source>
</reference>
<feature type="transmembrane region" description="Helical" evidence="8">
    <location>
        <begin position="516"/>
        <end position="536"/>
    </location>
</feature>